<dbReference type="InParanoid" id="A0A409YYH6"/>
<sequence>MSVSFTTVYHVDFLPTGPNAESFGMHRHFQSPRPQVHASSYNGLHDESPPVSPSSSSSCSSLDEDDVNQRIKPYWPQYRSRFKLRGYGLETLRDVRRRYTNHSLDTCPIPLYPIPDQHHQGDDALCPDPSLPDNLFRGLRIHDSKRVLVKAVHCCSREFNIVAALSQTPLRHDPTNHTVPVFDLLRWPNEDISFIVMEEWSPPLINGPCCLTLFLKALRQCIQHTTFLHKNHIAHLDISLMNIVTNGRGQYAFIDYELSRRFDSNSSPLVYNYRGTEVPPECETKSGVNPYKIDIWALAVLILRACKQTGFWVPELMQVIKPMLDEDPARRPSACTVLQTYDKLVHTLTYKLERCDADSR</sequence>
<feature type="domain" description="Protein kinase" evidence="2">
    <location>
        <begin position="81"/>
        <end position="360"/>
    </location>
</feature>
<keyword evidence="4" id="KW-1185">Reference proteome</keyword>
<organism evidence="3 4">
    <name type="scientific">Panaeolus cyanescens</name>
    <dbReference type="NCBI Taxonomy" id="181874"/>
    <lineage>
        <taxon>Eukaryota</taxon>
        <taxon>Fungi</taxon>
        <taxon>Dikarya</taxon>
        <taxon>Basidiomycota</taxon>
        <taxon>Agaricomycotina</taxon>
        <taxon>Agaricomycetes</taxon>
        <taxon>Agaricomycetidae</taxon>
        <taxon>Agaricales</taxon>
        <taxon>Agaricineae</taxon>
        <taxon>Galeropsidaceae</taxon>
        <taxon>Panaeolus</taxon>
    </lineage>
</organism>
<evidence type="ECO:0000313" key="4">
    <source>
        <dbReference type="Proteomes" id="UP000284842"/>
    </source>
</evidence>
<dbReference type="Pfam" id="PF00069">
    <property type="entry name" value="Pkinase"/>
    <property type="match status" value="1"/>
</dbReference>
<dbReference type="PANTHER" id="PTHR24362">
    <property type="entry name" value="SERINE/THREONINE-PROTEIN KINASE NEK"/>
    <property type="match status" value="1"/>
</dbReference>
<accession>A0A409YYH6</accession>
<dbReference type="GO" id="GO:0004672">
    <property type="term" value="F:protein kinase activity"/>
    <property type="evidence" value="ECO:0007669"/>
    <property type="project" value="InterPro"/>
</dbReference>
<dbReference type="GO" id="GO:0005524">
    <property type="term" value="F:ATP binding"/>
    <property type="evidence" value="ECO:0007669"/>
    <property type="project" value="InterPro"/>
</dbReference>
<dbReference type="SMART" id="SM00220">
    <property type="entry name" value="S_TKc"/>
    <property type="match status" value="1"/>
</dbReference>
<dbReference type="InterPro" id="IPR011009">
    <property type="entry name" value="Kinase-like_dom_sf"/>
</dbReference>
<evidence type="ECO:0000259" key="2">
    <source>
        <dbReference type="PROSITE" id="PS50011"/>
    </source>
</evidence>
<reference evidence="3 4" key="1">
    <citation type="journal article" date="2018" name="Evol. Lett.">
        <title>Horizontal gene cluster transfer increased hallucinogenic mushroom diversity.</title>
        <authorList>
            <person name="Reynolds H.T."/>
            <person name="Vijayakumar V."/>
            <person name="Gluck-Thaler E."/>
            <person name="Korotkin H.B."/>
            <person name="Matheny P.B."/>
            <person name="Slot J.C."/>
        </authorList>
    </citation>
    <scope>NUCLEOTIDE SEQUENCE [LARGE SCALE GENOMIC DNA]</scope>
    <source>
        <strain evidence="3 4">2629</strain>
    </source>
</reference>
<dbReference type="SUPFAM" id="SSF56112">
    <property type="entry name" value="Protein kinase-like (PK-like)"/>
    <property type="match status" value="1"/>
</dbReference>
<dbReference type="CDD" id="cd00180">
    <property type="entry name" value="PKc"/>
    <property type="match status" value="1"/>
</dbReference>
<dbReference type="Proteomes" id="UP000284842">
    <property type="component" value="Unassembled WGS sequence"/>
</dbReference>
<dbReference type="InterPro" id="IPR000719">
    <property type="entry name" value="Prot_kinase_dom"/>
</dbReference>
<dbReference type="PROSITE" id="PS50011">
    <property type="entry name" value="PROTEIN_KINASE_DOM"/>
    <property type="match status" value="1"/>
</dbReference>
<comment type="caution">
    <text evidence="3">The sequence shown here is derived from an EMBL/GenBank/DDBJ whole genome shotgun (WGS) entry which is preliminary data.</text>
</comment>
<dbReference type="Gene3D" id="1.10.510.10">
    <property type="entry name" value="Transferase(Phosphotransferase) domain 1"/>
    <property type="match status" value="1"/>
</dbReference>
<dbReference type="AlphaFoldDB" id="A0A409YYH6"/>
<feature type="region of interest" description="Disordered" evidence="1">
    <location>
        <begin position="24"/>
        <end position="65"/>
    </location>
</feature>
<proteinExistence type="predicted"/>
<name>A0A409YYH6_9AGAR</name>
<dbReference type="PANTHER" id="PTHR24362:SF309">
    <property type="entry name" value="PROTEIN KINASE DOMAIN-CONTAINING PROTEIN"/>
    <property type="match status" value="1"/>
</dbReference>
<dbReference type="STRING" id="181874.A0A409YYH6"/>
<dbReference type="EMBL" id="NHTK01000155">
    <property type="protein sequence ID" value="PPR08082.1"/>
    <property type="molecule type" value="Genomic_DNA"/>
</dbReference>
<protein>
    <recommendedName>
        <fullName evidence="2">Protein kinase domain-containing protein</fullName>
    </recommendedName>
</protein>
<evidence type="ECO:0000256" key="1">
    <source>
        <dbReference type="SAM" id="MobiDB-lite"/>
    </source>
</evidence>
<evidence type="ECO:0000313" key="3">
    <source>
        <dbReference type="EMBL" id="PPR08082.1"/>
    </source>
</evidence>
<gene>
    <name evidence="3" type="ORF">CVT24_010543</name>
</gene>
<dbReference type="OrthoDB" id="3173976at2759"/>